<comment type="subunit">
    <text evidence="1">Homodimer.</text>
</comment>
<dbReference type="Gene3D" id="3.40.50.2020">
    <property type="match status" value="1"/>
</dbReference>
<dbReference type="PANTHER" id="PTHR43864:SF2">
    <property type="entry name" value="PUR OPERON REPRESSOR"/>
    <property type="match status" value="1"/>
</dbReference>
<feature type="domain" description="Bacterial purine repressor N-terminal" evidence="7">
    <location>
        <begin position="6"/>
        <end position="75"/>
    </location>
</feature>
<evidence type="ECO:0000256" key="5">
    <source>
        <dbReference type="ARBA" id="ARBA00049656"/>
    </source>
</evidence>
<dbReference type="EMBL" id="JACBXQ010000006">
    <property type="protein sequence ID" value="MBG9987092.1"/>
    <property type="molecule type" value="Genomic_DNA"/>
</dbReference>
<evidence type="ECO:0000256" key="1">
    <source>
        <dbReference type="ARBA" id="ARBA00011738"/>
    </source>
</evidence>
<dbReference type="InterPro" id="IPR050118">
    <property type="entry name" value="Pur/Pyrimidine_PRTase"/>
</dbReference>
<dbReference type="Pfam" id="PF09182">
    <property type="entry name" value="PuR_N"/>
    <property type="match status" value="1"/>
</dbReference>
<dbReference type="RefSeq" id="WP_197116015.1">
    <property type="nucleotide sequence ID" value="NZ_JACBXQ010000006.1"/>
</dbReference>
<evidence type="ECO:0000259" key="7">
    <source>
        <dbReference type="Pfam" id="PF09182"/>
    </source>
</evidence>
<dbReference type="InterPro" id="IPR036388">
    <property type="entry name" value="WH-like_DNA-bd_sf"/>
</dbReference>
<dbReference type="SUPFAM" id="SSF46785">
    <property type="entry name" value="Winged helix' DNA-binding domain"/>
    <property type="match status" value="1"/>
</dbReference>
<dbReference type="CDD" id="cd06223">
    <property type="entry name" value="PRTases_typeI"/>
    <property type="match status" value="1"/>
</dbReference>
<dbReference type="PANTHER" id="PTHR43864">
    <property type="entry name" value="HYPOXANTHINE/GUANINE PHOSPHORIBOSYLTRANSFERASE"/>
    <property type="match status" value="1"/>
</dbReference>
<accession>A0ABS0LT08</accession>
<dbReference type="InterPro" id="IPR000836">
    <property type="entry name" value="PRTase_dom"/>
</dbReference>
<feature type="domain" description="Phosphoribosyltransferase" evidence="6">
    <location>
        <begin position="109"/>
        <end position="254"/>
    </location>
</feature>
<dbReference type="InterPro" id="IPR029057">
    <property type="entry name" value="PRTase-like"/>
</dbReference>
<keyword evidence="9" id="KW-1185">Reference proteome</keyword>
<evidence type="ECO:0000256" key="2">
    <source>
        <dbReference type="ARBA" id="ARBA00023015"/>
    </source>
</evidence>
<evidence type="ECO:0000259" key="6">
    <source>
        <dbReference type="Pfam" id="PF00156"/>
    </source>
</evidence>
<dbReference type="InterPro" id="IPR036390">
    <property type="entry name" value="WH_DNA-bd_sf"/>
</dbReference>
<gene>
    <name evidence="8" type="primary">purR</name>
    <name evidence="8" type="ORF">HZY91_09450</name>
</gene>
<evidence type="ECO:0000313" key="8">
    <source>
        <dbReference type="EMBL" id="MBG9987092.1"/>
    </source>
</evidence>
<dbReference type="Proteomes" id="UP000721415">
    <property type="component" value="Unassembled WGS sequence"/>
</dbReference>
<name>A0ABS0LT08_9LACT</name>
<keyword evidence="2" id="KW-0805">Transcription regulation</keyword>
<keyword evidence="4" id="KW-0804">Transcription</keyword>
<dbReference type="InterPro" id="IPR015265">
    <property type="entry name" value="PuR_N"/>
</dbReference>
<sequence>MGIKYKRNQRLIAMTHQLLRHPNQLMNLQSFADQFSCAKSSISEDIEMIRQVYEENQMGMIETLTGKTGGVIFRPQLSTQQIEELKYQIRDRMQTGQRILPGNYIYVNDLLQDPDILNNIAQLIASYYAKKSIDVVLTIEAKGIGLSVAVANFLNVPYVVVRRKSSTAEGSTISINYISGSHQTVKKMELSKNSLPPGSRVLIVDDFLRNGGTIIGLANLIAEFDSEVAGICVFAENKAKERMEIPDYQSLFETKLVFDKKKKHYTLQTQAGNFLENFEQA</sequence>
<reference evidence="8 9" key="1">
    <citation type="submission" date="2020-07" db="EMBL/GenBank/DDBJ databases">
        <title>Facklamia lactis sp. nov., isolated from raw milk.</title>
        <authorList>
            <person name="Doll E.V."/>
            <person name="Huptas C."/>
            <person name="Staib L."/>
            <person name="Wenning M."/>
            <person name="Scherer S."/>
        </authorList>
    </citation>
    <scope>NUCLEOTIDE SEQUENCE [LARGE SCALE GENOMIC DNA]</scope>
    <source>
        <strain evidence="8 9">DSM 111018</strain>
    </source>
</reference>
<protein>
    <submittedName>
        <fullName evidence="8">Pur operon repressor</fullName>
    </submittedName>
</protein>
<evidence type="ECO:0000313" key="9">
    <source>
        <dbReference type="Proteomes" id="UP000721415"/>
    </source>
</evidence>
<dbReference type="InterPro" id="IPR010078">
    <property type="entry name" value="PurR_Bsub"/>
</dbReference>
<comment type="similarity">
    <text evidence="5">Belongs to the purine/pyrimidine phosphoribosyltransferase family. PurR subfamily.</text>
</comment>
<dbReference type="Pfam" id="PF00156">
    <property type="entry name" value="Pribosyltran"/>
    <property type="match status" value="1"/>
</dbReference>
<organism evidence="8 9">
    <name type="scientific">Facklamia lactis</name>
    <dbReference type="NCBI Taxonomy" id="2749967"/>
    <lineage>
        <taxon>Bacteria</taxon>
        <taxon>Bacillati</taxon>
        <taxon>Bacillota</taxon>
        <taxon>Bacilli</taxon>
        <taxon>Lactobacillales</taxon>
        <taxon>Aerococcaceae</taxon>
        <taxon>Facklamia</taxon>
    </lineage>
</organism>
<comment type="caution">
    <text evidence="8">The sequence shown here is derived from an EMBL/GenBank/DDBJ whole genome shotgun (WGS) entry which is preliminary data.</text>
</comment>
<dbReference type="SUPFAM" id="SSF53271">
    <property type="entry name" value="PRTase-like"/>
    <property type="match status" value="1"/>
</dbReference>
<keyword evidence="3" id="KW-0238">DNA-binding</keyword>
<proteinExistence type="inferred from homology"/>
<dbReference type="NCBIfam" id="TIGR01743">
    <property type="entry name" value="purR_Bsub"/>
    <property type="match status" value="1"/>
</dbReference>
<evidence type="ECO:0000256" key="4">
    <source>
        <dbReference type="ARBA" id="ARBA00023163"/>
    </source>
</evidence>
<dbReference type="Gene3D" id="1.10.10.10">
    <property type="entry name" value="Winged helix-like DNA-binding domain superfamily/Winged helix DNA-binding domain"/>
    <property type="match status" value="1"/>
</dbReference>
<evidence type="ECO:0000256" key="3">
    <source>
        <dbReference type="ARBA" id="ARBA00023125"/>
    </source>
</evidence>